<proteinExistence type="predicted"/>
<protein>
    <submittedName>
        <fullName evidence="1">HAD-IIB family hydrolase</fullName>
    </submittedName>
</protein>
<organism evidence="1 2">
    <name type="scientific">Enterococcus casseliflavus</name>
    <name type="common">Enterococcus flavescens</name>
    <dbReference type="NCBI Taxonomy" id="37734"/>
    <lineage>
        <taxon>Bacteria</taxon>
        <taxon>Bacillati</taxon>
        <taxon>Bacillota</taxon>
        <taxon>Bacilli</taxon>
        <taxon>Lactobacillales</taxon>
        <taxon>Enterococcaceae</taxon>
        <taxon>Enterococcus</taxon>
    </lineage>
</organism>
<dbReference type="NCBIfam" id="TIGR01484">
    <property type="entry name" value="HAD-SF-IIB"/>
    <property type="match status" value="1"/>
</dbReference>
<sequence length="293" mass="32749">MQIVFSDIDGTFQEMGHPIHEINKEAIRCLQDQGDHFVFVTGRGFELVQDMMAEEGLSCDVIFGNGAGLMVKGEAPVLTHTLPYKTLAQVIGILETEEVFYFLHTDHGIISPQAHLYEAQFQESRKQLLAELGERGQIIADYKYEFFYNECLHKDDVLQFMKEHPEIKVIKIELMEASDEKREQLRAMIQSETAAIFQSFVQTLEIVDPLATKGAAIRSFLEAFPAAKSYGIGDGENDLAMFEAVDVSLAVANASPAIKAVCDRTIERAEDGGVGRFILTELVSREDVVHEVD</sequence>
<dbReference type="PANTHER" id="PTHR10000:SF8">
    <property type="entry name" value="HAD SUPERFAMILY HYDROLASE-LIKE, TYPE 3"/>
    <property type="match status" value="1"/>
</dbReference>
<dbReference type="Gene3D" id="3.30.1240.10">
    <property type="match status" value="1"/>
</dbReference>
<dbReference type="InterPro" id="IPR006379">
    <property type="entry name" value="HAD-SF_hydro_IIB"/>
</dbReference>
<dbReference type="SUPFAM" id="SSF56784">
    <property type="entry name" value="HAD-like"/>
    <property type="match status" value="1"/>
</dbReference>
<dbReference type="Pfam" id="PF08282">
    <property type="entry name" value="Hydrolase_3"/>
    <property type="match status" value="1"/>
</dbReference>
<dbReference type="GO" id="GO:0005829">
    <property type="term" value="C:cytosol"/>
    <property type="evidence" value="ECO:0007669"/>
    <property type="project" value="TreeGrafter"/>
</dbReference>
<keyword evidence="1" id="KW-0378">Hydrolase</keyword>
<dbReference type="GO" id="GO:0000287">
    <property type="term" value="F:magnesium ion binding"/>
    <property type="evidence" value="ECO:0007669"/>
    <property type="project" value="TreeGrafter"/>
</dbReference>
<dbReference type="Gene3D" id="3.40.50.1000">
    <property type="entry name" value="HAD superfamily/HAD-like"/>
    <property type="match status" value="1"/>
</dbReference>
<comment type="caution">
    <text evidence="1">The sequence shown here is derived from an EMBL/GenBank/DDBJ whole genome shotgun (WGS) entry which is preliminary data.</text>
</comment>
<dbReference type="Proteomes" id="UP000286288">
    <property type="component" value="Unassembled WGS sequence"/>
</dbReference>
<dbReference type="GO" id="GO:0016791">
    <property type="term" value="F:phosphatase activity"/>
    <property type="evidence" value="ECO:0007669"/>
    <property type="project" value="TreeGrafter"/>
</dbReference>
<accession>A0A415EX73</accession>
<dbReference type="AlphaFoldDB" id="A0A415EX73"/>
<name>A0A415EX73_ENTCA</name>
<reference evidence="1 2" key="1">
    <citation type="submission" date="2018-08" db="EMBL/GenBank/DDBJ databases">
        <title>A genome reference for cultivated species of the human gut microbiota.</title>
        <authorList>
            <person name="Zou Y."/>
            <person name="Xue W."/>
            <person name="Luo G."/>
        </authorList>
    </citation>
    <scope>NUCLEOTIDE SEQUENCE [LARGE SCALE GENOMIC DNA]</scope>
    <source>
        <strain evidence="1 2">AF48-16</strain>
    </source>
</reference>
<dbReference type="EMBL" id="QRMZ01000002">
    <property type="protein sequence ID" value="RHK07915.1"/>
    <property type="molecule type" value="Genomic_DNA"/>
</dbReference>
<dbReference type="InterPro" id="IPR036412">
    <property type="entry name" value="HAD-like_sf"/>
</dbReference>
<gene>
    <name evidence="1" type="ORF">DW084_01955</name>
</gene>
<dbReference type="InterPro" id="IPR023214">
    <property type="entry name" value="HAD_sf"/>
</dbReference>
<evidence type="ECO:0000313" key="2">
    <source>
        <dbReference type="Proteomes" id="UP000286288"/>
    </source>
</evidence>
<evidence type="ECO:0000313" key="1">
    <source>
        <dbReference type="EMBL" id="RHK07915.1"/>
    </source>
</evidence>
<dbReference type="PANTHER" id="PTHR10000">
    <property type="entry name" value="PHOSPHOSERINE PHOSPHATASE"/>
    <property type="match status" value="1"/>
</dbReference>